<evidence type="ECO:0000313" key="17">
    <source>
        <dbReference type="WBParaSite" id="HCON_00089275-00001"/>
    </source>
</evidence>
<comment type="cofactor">
    <cofactor evidence="2">
        <name>Ca(2+)</name>
        <dbReference type="ChEBI" id="CHEBI:29108"/>
    </cofactor>
</comment>
<dbReference type="InterPro" id="IPR013506">
    <property type="entry name" value="Topo_IIA_bsu_dom2"/>
</dbReference>
<evidence type="ECO:0000256" key="9">
    <source>
        <dbReference type="ARBA" id="ARBA00023029"/>
    </source>
</evidence>
<proteinExistence type="inferred from homology"/>
<dbReference type="Gene3D" id="3.30.1360.40">
    <property type="match status" value="1"/>
</dbReference>
<evidence type="ECO:0000259" key="15">
    <source>
        <dbReference type="PROSITE" id="PS52040"/>
    </source>
</evidence>
<evidence type="ECO:0000256" key="3">
    <source>
        <dbReference type="ARBA" id="ARBA00001946"/>
    </source>
</evidence>
<dbReference type="InterPro" id="IPR002205">
    <property type="entry name" value="Topo_IIA_dom_A"/>
</dbReference>
<comment type="catalytic activity">
    <reaction evidence="1 12 13">
        <text>ATP-dependent breakage, passage and rejoining of double-stranded DNA.</text>
        <dbReference type="EC" id="5.6.2.2"/>
    </reaction>
</comment>
<dbReference type="InterPro" id="IPR014721">
    <property type="entry name" value="Ribsml_uS5_D2-typ_fold_subgr"/>
</dbReference>
<dbReference type="Pfam" id="PF01751">
    <property type="entry name" value="Toprim"/>
    <property type="match status" value="1"/>
</dbReference>
<dbReference type="InterPro" id="IPR013758">
    <property type="entry name" value="Topo_IIA_A/C_ab"/>
</dbReference>
<keyword evidence="8" id="KW-0460">Magnesium</keyword>
<dbReference type="Gene3D" id="3.30.565.10">
    <property type="entry name" value="Histidine kinase-like ATPase, C-terminal domain"/>
    <property type="match status" value="1"/>
</dbReference>
<dbReference type="SUPFAM" id="SSF55874">
    <property type="entry name" value="ATPase domain of HSP90 chaperone/DNA topoisomerase II/histidine kinase"/>
    <property type="match status" value="1"/>
</dbReference>
<dbReference type="CDD" id="cd16930">
    <property type="entry name" value="HATPase_TopII-like"/>
    <property type="match status" value="1"/>
</dbReference>
<dbReference type="GO" id="GO:0000712">
    <property type="term" value="P:resolution of meiotic recombination intermediates"/>
    <property type="evidence" value="ECO:0007669"/>
    <property type="project" value="TreeGrafter"/>
</dbReference>
<keyword evidence="6 13" id="KW-0547">Nucleotide-binding</keyword>
<dbReference type="SMART" id="SM00434">
    <property type="entry name" value="TOP4c"/>
    <property type="match status" value="1"/>
</dbReference>
<dbReference type="PROSITE" id="PS52040">
    <property type="entry name" value="TOPO_IIA"/>
    <property type="match status" value="1"/>
</dbReference>
<dbReference type="InterPro" id="IPR036890">
    <property type="entry name" value="HATPase_C_sf"/>
</dbReference>
<dbReference type="OrthoDB" id="276498at2759"/>
<comment type="cofactor">
    <cofactor evidence="3">
        <name>Mg(2+)</name>
        <dbReference type="ChEBI" id="CHEBI:18420"/>
    </cofactor>
</comment>
<dbReference type="Gene3D" id="3.30.230.10">
    <property type="match status" value="1"/>
</dbReference>
<dbReference type="Gene3D" id="3.90.199.10">
    <property type="entry name" value="Topoisomerase II, domain 5"/>
    <property type="match status" value="1"/>
</dbReference>
<dbReference type="GO" id="GO:0046872">
    <property type="term" value="F:metal ion binding"/>
    <property type="evidence" value="ECO:0007669"/>
    <property type="project" value="UniProtKB-KW"/>
</dbReference>
<dbReference type="GO" id="GO:0006265">
    <property type="term" value="P:DNA topological change"/>
    <property type="evidence" value="ECO:0007669"/>
    <property type="project" value="UniProtKB-UniRule"/>
</dbReference>
<dbReference type="InterPro" id="IPR013760">
    <property type="entry name" value="Topo_IIA-like_dom_sf"/>
</dbReference>
<dbReference type="FunFam" id="3.40.50.670:FF:000001">
    <property type="entry name" value="DNA topoisomerase 2"/>
    <property type="match status" value="1"/>
</dbReference>
<dbReference type="GO" id="GO:0005524">
    <property type="term" value="F:ATP binding"/>
    <property type="evidence" value="ECO:0007669"/>
    <property type="project" value="UniProtKB-UniRule"/>
</dbReference>
<dbReference type="InterPro" id="IPR020568">
    <property type="entry name" value="Ribosomal_Su5_D2-typ_SF"/>
</dbReference>
<keyword evidence="16" id="KW-1185">Reference proteome</keyword>
<dbReference type="OMA" id="AFESLWP"/>
<dbReference type="InterPro" id="IPR013757">
    <property type="entry name" value="Topo_IIA_A_a_sf"/>
</dbReference>
<keyword evidence="11 12" id="KW-0413">Isomerase</keyword>
<evidence type="ECO:0000256" key="6">
    <source>
        <dbReference type="ARBA" id="ARBA00022741"/>
    </source>
</evidence>
<dbReference type="Gene3D" id="3.40.50.670">
    <property type="match status" value="1"/>
</dbReference>
<keyword evidence="7 13" id="KW-0067">ATP-binding</keyword>
<sequence length="1177" mass="134477">MRRCAVGLRLCLRYNRFYNQQRLFNVSALRLQTRARKTVAVATSTNPAVETLRYERKSPIEHILLRPDTYVGSTALAEHPDAWVVSEDGRSCVQMPLTYSPALLKIFDEILVNAADNKQRDPDMDELRVDVDQKGGKISIFNNGRGLPIEMHPIEGIYVPTLIFGNLFTSSNYDDKEVKVVGGRNGYGAKLCNIFSKEFVVETSSHQGGKTFRQVWTKNMRELDEPVVVEEPEAMDGTRITFRPDLVKFGITVLDDAICKMFRKRTYDVAGTLRNVSVYFNGKLIEVPSFREYVNLYSGDATGNDILYVNASRRWQWAVKRSTNGFQQISFVNNIATTGGGKHVDHIADQIVNIIKPLVDPNLKSGIKKVVIKNHLCTFVNALIENPAFSSQTKDVLTTSVSAFGSKCVVDAAAVKEWAERSGLIEDLTSDALAREGRPPRKSRKAAVVEDLSDIVKLEDANWAGNDDRSEECRLLITEGDSAKALAVAGLEVVGRDRYGVFPIMGKLTNVSGLTEEKANSTKEINHLIRILGLKYGTDYSLPKNRKTLRYGGIIILTDQDEDGSHIKGLIINFLHTYWPQLLRNGFVQSFMTPLLKARRGSETISFYSMKEFNRWKENTPDAEKFTIKYYKGLGTSTSKEAREYFWNFEKHLVQFRHEDDNDDLRIRLVFDKRRSDDRKRWISERLLARDQEVTTDAPTTNDITYKEFVDNELFRYSLLDLRRSIPSVVDGLKPSQRKVIHTLLRRSSNKEIKVSQLAAAVALNEGYHHGEASLVTTIVRLAQDFVGMNNVCVLEPLGQFGTRHEGGDDAASARYIYTKLTPITRLIFPSADDELLHYLEEENQLIEPEWYCPIIPMILINGAEGIATGWSTRVLSHDINKVIDNVRRLIEGEEFEKMTPSFSDFSGSVQEIEENRFEIRGKFSFPPSQRKNASNLCIEIVELPVGEWTNRYKQNILHPLQTKGLISGFKEYHTERQVRFVVELSKEFSIRCRRPAGRYGDLMKIFKLSSVVSTNSMVLFDSLGHLKHYTSVSDIMKEHFQVRRQKYEERKEYETRMLDAQLRRSENQLRFVEATISGDVRPHGKHLSELESDMRSMGFEDDPVKSWKNEEANLSYLMNMPLSRLTIEEVEKLQNQVQSSRDKLNKVTQTSWQDSWLADLQALEKEAKHTLRYDSK</sequence>
<dbReference type="SMART" id="SM00433">
    <property type="entry name" value="TOP2c"/>
    <property type="match status" value="1"/>
</dbReference>
<protein>
    <recommendedName>
        <fullName evidence="13">DNA topoisomerase 2</fullName>
        <ecNumber evidence="13">5.6.2.2</ecNumber>
    </recommendedName>
</protein>
<organism evidence="16 17">
    <name type="scientific">Haemonchus contortus</name>
    <name type="common">Barber pole worm</name>
    <dbReference type="NCBI Taxonomy" id="6289"/>
    <lineage>
        <taxon>Eukaryota</taxon>
        <taxon>Metazoa</taxon>
        <taxon>Ecdysozoa</taxon>
        <taxon>Nematoda</taxon>
        <taxon>Chromadorea</taxon>
        <taxon>Rhabditida</taxon>
        <taxon>Rhabditina</taxon>
        <taxon>Rhabditomorpha</taxon>
        <taxon>Strongyloidea</taxon>
        <taxon>Trichostrongylidae</taxon>
        <taxon>Haemonchus</taxon>
    </lineage>
</organism>
<comment type="subunit">
    <text evidence="13">Homodimer.</text>
</comment>
<dbReference type="WBParaSite" id="HCON_00089275-00001">
    <property type="protein sequence ID" value="HCON_00089275-00001"/>
    <property type="gene ID" value="HCON_00089275"/>
</dbReference>
<evidence type="ECO:0000256" key="4">
    <source>
        <dbReference type="ARBA" id="ARBA00011080"/>
    </source>
</evidence>
<dbReference type="PANTHER" id="PTHR10169:SF38">
    <property type="entry name" value="DNA TOPOISOMERASE 2"/>
    <property type="match status" value="1"/>
</dbReference>
<dbReference type="Gene3D" id="1.10.268.10">
    <property type="entry name" value="Topoisomerase, domain 3"/>
    <property type="match status" value="1"/>
</dbReference>
<keyword evidence="10 12" id="KW-0238">DNA-binding</keyword>
<dbReference type="GO" id="GO:0003918">
    <property type="term" value="F:DNA topoisomerase type II (double strand cut, ATP-hydrolyzing) activity"/>
    <property type="evidence" value="ECO:0007669"/>
    <property type="project" value="UniProtKB-UniRule"/>
</dbReference>
<evidence type="ECO:0000256" key="10">
    <source>
        <dbReference type="ARBA" id="ARBA00023125"/>
    </source>
</evidence>
<dbReference type="SUPFAM" id="SSF54211">
    <property type="entry name" value="Ribosomal protein S5 domain 2-like"/>
    <property type="match status" value="1"/>
</dbReference>
<feature type="active site" description="O-(5'-phospho-DNA)-tyrosine intermediate" evidence="12">
    <location>
        <position position="816"/>
    </location>
</feature>
<comment type="function">
    <text evidence="13">Control of topological states of DNA by transient breakage and subsequent rejoining of DNA strands. Topoisomerase II makes double-strand breaks.</text>
</comment>
<evidence type="ECO:0000256" key="13">
    <source>
        <dbReference type="RuleBase" id="RU362094"/>
    </source>
</evidence>
<evidence type="ECO:0000256" key="1">
    <source>
        <dbReference type="ARBA" id="ARBA00000185"/>
    </source>
</evidence>
<keyword evidence="5" id="KW-0479">Metal-binding</keyword>
<dbReference type="GO" id="GO:0003677">
    <property type="term" value="F:DNA binding"/>
    <property type="evidence" value="ECO:0007669"/>
    <property type="project" value="UniProtKB-UniRule"/>
</dbReference>
<dbReference type="InterPro" id="IPR018522">
    <property type="entry name" value="TopoIIA_CS"/>
</dbReference>
<dbReference type="InterPro" id="IPR001154">
    <property type="entry name" value="TopoII_euk"/>
</dbReference>
<dbReference type="FunFam" id="3.30.1490.30:FF:000001">
    <property type="entry name" value="DNA topoisomerase 2"/>
    <property type="match status" value="1"/>
</dbReference>
<keyword evidence="9 12" id="KW-0799">Topoisomerase</keyword>
<dbReference type="AlphaFoldDB" id="A0A7I4YGK0"/>
<feature type="domain" description="Toprim" evidence="14">
    <location>
        <begin position="473"/>
        <end position="590"/>
    </location>
</feature>
<evidence type="ECO:0000313" key="16">
    <source>
        <dbReference type="Proteomes" id="UP000025227"/>
    </source>
</evidence>
<dbReference type="Pfam" id="PF02518">
    <property type="entry name" value="HATPase_c"/>
    <property type="match status" value="1"/>
</dbReference>
<dbReference type="InterPro" id="IPR006171">
    <property type="entry name" value="TOPRIM_dom"/>
</dbReference>
<dbReference type="Pfam" id="PF00521">
    <property type="entry name" value="DNA_topoisoIV"/>
    <property type="match status" value="1"/>
</dbReference>
<name>A0A7I4YGK0_HAECO</name>
<dbReference type="PRINTS" id="PR01158">
    <property type="entry name" value="TOPISMRASEII"/>
</dbReference>
<dbReference type="Gene3D" id="3.30.1490.30">
    <property type="match status" value="1"/>
</dbReference>
<feature type="domain" description="Topo IIA-type catalytic" evidence="15">
    <location>
        <begin position="726"/>
        <end position="1161"/>
    </location>
</feature>
<dbReference type="Pfam" id="PF00204">
    <property type="entry name" value="DNA_gyraseB"/>
    <property type="match status" value="1"/>
</dbReference>
<dbReference type="PRINTS" id="PR00418">
    <property type="entry name" value="TPI2FAMILY"/>
</dbReference>
<dbReference type="GO" id="GO:0000819">
    <property type="term" value="P:sister chromatid segregation"/>
    <property type="evidence" value="ECO:0007669"/>
    <property type="project" value="TreeGrafter"/>
</dbReference>
<evidence type="ECO:0000256" key="12">
    <source>
        <dbReference type="PROSITE-ProRule" id="PRU01384"/>
    </source>
</evidence>
<evidence type="ECO:0000256" key="8">
    <source>
        <dbReference type="ARBA" id="ARBA00022842"/>
    </source>
</evidence>
<comment type="similarity">
    <text evidence="4 13">Belongs to the type II topoisomerase family.</text>
</comment>
<dbReference type="FunFam" id="3.30.565.10:FF:000004">
    <property type="entry name" value="DNA topoisomerase 2"/>
    <property type="match status" value="1"/>
</dbReference>
<dbReference type="GO" id="GO:0005634">
    <property type="term" value="C:nucleus"/>
    <property type="evidence" value="ECO:0007669"/>
    <property type="project" value="TreeGrafter"/>
</dbReference>
<dbReference type="Proteomes" id="UP000025227">
    <property type="component" value="Unplaced"/>
</dbReference>
<dbReference type="InterPro" id="IPR013759">
    <property type="entry name" value="Topo_IIA_B_C"/>
</dbReference>
<dbReference type="PANTHER" id="PTHR10169">
    <property type="entry name" value="DNA TOPOISOMERASE/GYRASE"/>
    <property type="match status" value="1"/>
</dbReference>
<evidence type="ECO:0000256" key="2">
    <source>
        <dbReference type="ARBA" id="ARBA00001913"/>
    </source>
</evidence>
<evidence type="ECO:0000256" key="5">
    <source>
        <dbReference type="ARBA" id="ARBA00022723"/>
    </source>
</evidence>
<dbReference type="EC" id="5.6.2.2" evidence="13"/>
<dbReference type="PROSITE" id="PS00177">
    <property type="entry name" value="TOPOISOMERASE_II"/>
    <property type="match status" value="1"/>
</dbReference>
<accession>A0A7I4YGK0</accession>
<evidence type="ECO:0000256" key="11">
    <source>
        <dbReference type="ARBA" id="ARBA00023235"/>
    </source>
</evidence>
<dbReference type="PROSITE" id="PS50880">
    <property type="entry name" value="TOPRIM"/>
    <property type="match status" value="1"/>
</dbReference>
<dbReference type="InterPro" id="IPR003594">
    <property type="entry name" value="HATPase_dom"/>
</dbReference>
<dbReference type="Pfam" id="PF16898">
    <property type="entry name" value="TOPRIM_C"/>
    <property type="match status" value="1"/>
</dbReference>
<dbReference type="FunFam" id="3.90.199.10:FF:000002">
    <property type="entry name" value="DNA topoisomerase 2"/>
    <property type="match status" value="1"/>
</dbReference>
<dbReference type="InterPro" id="IPR050634">
    <property type="entry name" value="DNA_Topoisomerase_II"/>
</dbReference>
<dbReference type="SUPFAM" id="SSF56719">
    <property type="entry name" value="Type II DNA topoisomerase"/>
    <property type="match status" value="1"/>
</dbReference>
<dbReference type="InterPro" id="IPR001241">
    <property type="entry name" value="Topo_IIA"/>
</dbReference>
<evidence type="ECO:0000259" key="14">
    <source>
        <dbReference type="PROSITE" id="PS50880"/>
    </source>
</evidence>
<evidence type="ECO:0000256" key="7">
    <source>
        <dbReference type="ARBA" id="ARBA00022840"/>
    </source>
</evidence>
<reference evidence="17" key="1">
    <citation type="submission" date="2020-12" db="UniProtKB">
        <authorList>
            <consortium name="WormBaseParasite"/>
        </authorList>
    </citation>
    <scope>IDENTIFICATION</scope>
    <source>
        <strain evidence="17">MHco3</strain>
    </source>
</reference>
<dbReference type="InterPro" id="IPR031660">
    <property type="entry name" value="TOPRIM_C"/>
</dbReference>
<dbReference type="CDD" id="cd03481">
    <property type="entry name" value="TopoIIA_Trans_ScTopoIIA"/>
    <property type="match status" value="1"/>
</dbReference>